<gene>
    <name evidence="3" type="ORF">ETB97_012105</name>
</gene>
<evidence type="ECO:0000313" key="4">
    <source>
        <dbReference type="Proteomes" id="UP000541154"/>
    </source>
</evidence>
<dbReference type="AlphaFoldDB" id="A0A8H6A5C9"/>
<keyword evidence="4" id="KW-1185">Reference proteome</keyword>
<dbReference type="EMBL" id="SPNV01000081">
    <property type="protein sequence ID" value="KAF5862121.1"/>
    <property type="molecule type" value="Genomic_DNA"/>
</dbReference>
<sequence length="103" mass="11131">MALSAESIIAISVGVVGTAIIVPSFILSLQKFQQKRHRSRASPREVSTEQHATILGDLPASSGNTELHLEAGVKYHYLSRSPRSDTMRGDVPLPQVPATVVVR</sequence>
<name>A0A8H6A5C9_PETAA</name>
<accession>A0A8H6A5C9</accession>
<dbReference type="Proteomes" id="UP000541154">
    <property type="component" value="Unassembled WGS sequence"/>
</dbReference>
<keyword evidence="2" id="KW-0812">Transmembrane</keyword>
<protein>
    <submittedName>
        <fullName evidence="3">Uncharacterized protein</fullName>
    </submittedName>
</protein>
<evidence type="ECO:0000256" key="2">
    <source>
        <dbReference type="SAM" id="Phobius"/>
    </source>
</evidence>
<reference evidence="3 4" key="1">
    <citation type="submission" date="2019-04" db="EMBL/GenBank/DDBJ databases">
        <title>Aspergillus burnettii sp. nov., novel species from soil in southeast Queensland.</title>
        <authorList>
            <person name="Gilchrist C.L.M."/>
            <person name="Pitt J.I."/>
            <person name="Lange L."/>
            <person name="Lacey H.J."/>
            <person name="Vuong D."/>
            <person name="Midgley D.J."/>
            <person name="Greenfield P."/>
            <person name="Bradbury M."/>
            <person name="Lacey E."/>
            <person name="Busk P.K."/>
            <person name="Pilgaard B."/>
            <person name="Chooi Y.H."/>
            <person name="Piggott A.M."/>
        </authorList>
    </citation>
    <scope>NUCLEOTIDE SEQUENCE [LARGE SCALE GENOMIC DNA]</scope>
    <source>
        <strain evidence="3 4">FRR 5400</strain>
    </source>
</reference>
<comment type="caution">
    <text evidence="3">The sequence shown here is derived from an EMBL/GenBank/DDBJ whole genome shotgun (WGS) entry which is preliminary data.</text>
</comment>
<proteinExistence type="predicted"/>
<feature type="region of interest" description="Disordered" evidence="1">
    <location>
        <begin position="37"/>
        <end position="59"/>
    </location>
</feature>
<keyword evidence="2" id="KW-0472">Membrane</keyword>
<evidence type="ECO:0000313" key="3">
    <source>
        <dbReference type="EMBL" id="KAF5862121.1"/>
    </source>
</evidence>
<keyword evidence="2" id="KW-1133">Transmembrane helix</keyword>
<evidence type="ECO:0000256" key="1">
    <source>
        <dbReference type="SAM" id="MobiDB-lite"/>
    </source>
</evidence>
<organism evidence="3 4">
    <name type="scientific">Petromyces alliaceus</name>
    <name type="common">Aspergillus alliaceus</name>
    <dbReference type="NCBI Taxonomy" id="209559"/>
    <lineage>
        <taxon>Eukaryota</taxon>
        <taxon>Fungi</taxon>
        <taxon>Dikarya</taxon>
        <taxon>Ascomycota</taxon>
        <taxon>Pezizomycotina</taxon>
        <taxon>Eurotiomycetes</taxon>
        <taxon>Eurotiomycetidae</taxon>
        <taxon>Eurotiales</taxon>
        <taxon>Aspergillaceae</taxon>
        <taxon>Aspergillus</taxon>
        <taxon>Aspergillus subgen. Circumdati</taxon>
    </lineage>
</organism>
<feature type="transmembrane region" description="Helical" evidence="2">
    <location>
        <begin position="6"/>
        <end position="29"/>
    </location>
</feature>